<organism evidence="2 3">
    <name type="scientific">Bacteroides fragilis str. 3976T8</name>
    <dbReference type="NCBI Taxonomy" id="1339314"/>
    <lineage>
        <taxon>Bacteria</taxon>
        <taxon>Pseudomonadati</taxon>
        <taxon>Bacteroidota</taxon>
        <taxon>Bacteroidia</taxon>
        <taxon>Bacteroidales</taxon>
        <taxon>Bacteroidaceae</taxon>
        <taxon>Bacteroides</taxon>
    </lineage>
</organism>
<dbReference type="Proteomes" id="UP000020938">
    <property type="component" value="Unassembled WGS sequence"/>
</dbReference>
<dbReference type="AlphaFoldDB" id="A0A016B332"/>
<proteinExistence type="predicted"/>
<dbReference type="EMBL" id="JGDS01000015">
    <property type="protein sequence ID" value="EXZ75673.1"/>
    <property type="molecule type" value="Genomic_DNA"/>
</dbReference>
<feature type="region of interest" description="Disordered" evidence="1">
    <location>
        <begin position="120"/>
        <end position="221"/>
    </location>
</feature>
<evidence type="ECO:0000313" key="2">
    <source>
        <dbReference type="EMBL" id="EXZ75673.1"/>
    </source>
</evidence>
<gene>
    <name evidence="2" type="ORF">M123_4789</name>
</gene>
<name>A0A016B332_BACFG</name>
<feature type="compositionally biased region" description="Basic and acidic residues" evidence="1">
    <location>
        <begin position="145"/>
        <end position="166"/>
    </location>
</feature>
<comment type="caution">
    <text evidence="2">The sequence shown here is derived from an EMBL/GenBank/DDBJ whole genome shotgun (WGS) entry which is preliminary data.</text>
</comment>
<evidence type="ECO:0000256" key="1">
    <source>
        <dbReference type="SAM" id="MobiDB-lite"/>
    </source>
</evidence>
<reference evidence="2 3" key="1">
    <citation type="submission" date="2014-02" db="EMBL/GenBank/DDBJ databases">
        <authorList>
            <person name="Sears C."/>
            <person name="Carroll K."/>
            <person name="Sack B.R."/>
            <person name="Qadri F."/>
            <person name="Myers L.L."/>
            <person name="Chung G.-T."/>
            <person name="Escheverria P."/>
            <person name="Fraser C.M."/>
            <person name="Sadzewicz L."/>
            <person name="Shefchek K.A."/>
            <person name="Tallon L."/>
            <person name="Das S.P."/>
            <person name="Daugherty S."/>
            <person name="Mongodin E.F."/>
        </authorList>
    </citation>
    <scope>NUCLEOTIDE SEQUENCE [LARGE SCALE GENOMIC DNA]</scope>
    <source>
        <strain evidence="2 3">3976T8</strain>
    </source>
</reference>
<protein>
    <submittedName>
        <fullName evidence="2">Uncharacterized protein</fullName>
    </submittedName>
</protein>
<accession>A0A016B332</accession>
<sequence length="221" mass="24342">MSVTLAVPPRNGSRMASEQLLNGIPSGSGGIPKVRPERLSVTRYAKVTPPSGRYYLGALAAHWRFAGDGARRLAPFENPFKTTLYDKRQAEYTLSARGQAHRVCQRQGHPGTEAAYPAAGREVRHDRQQLHTGKGFRLQAESEDDGKAGGRHGDPHRLPQRPDKLHVRAPRHGPREAQTDVRQLPVHARVAQGTGQAGGAHHRRARQGTALQPPARRDKER</sequence>
<evidence type="ECO:0000313" key="3">
    <source>
        <dbReference type="Proteomes" id="UP000020938"/>
    </source>
</evidence>